<evidence type="ECO:0000313" key="2">
    <source>
        <dbReference type="Proteomes" id="UP000297703"/>
    </source>
</evidence>
<dbReference type="Proteomes" id="UP000297703">
    <property type="component" value="Unassembled WGS sequence"/>
</dbReference>
<dbReference type="EMBL" id="QXTE01000001">
    <property type="protein sequence ID" value="TFK16278.1"/>
    <property type="molecule type" value="Genomic_DNA"/>
</dbReference>
<gene>
    <name evidence="1" type="ORF">DR999_PMT00198</name>
</gene>
<proteinExistence type="predicted"/>
<reference evidence="1 2" key="2">
    <citation type="submission" date="2019-04" db="EMBL/GenBank/DDBJ databases">
        <title>The genome sequence of big-headed turtle.</title>
        <authorList>
            <person name="Gong S."/>
        </authorList>
    </citation>
    <scope>NUCLEOTIDE SEQUENCE [LARGE SCALE GENOMIC DNA]</scope>
    <source>
        <strain evidence="1">DO16091913</strain>
        <tissue evidence="1">Muscle</tissue>
    </source>
</reference>
<dbReference type="AlphaFoldDB" id="A0A4D9FAE7"/>
<sequence>MQLSVPPPPLLWMRGVAHKWNFLQIYFIYAKEPKQFAYNLTHGVTQYMAAIIYSIHSTVLYGDVSSQYIYLFEKQQANVNSFSLVSTLKFRDLTILEPIKSVELGFP</sequence>
<evidence type="ECO:0000313" key="1">
    <source>
        <dbReference type="EMBL" id="TFK16278.1"/>
    </source>
</evidence>
<reference evidence="1 2" key="1">
    <citation type="submission" date="2019-04" db="EMBL/GenBank/DDBJ databases">
        <title>Draft genome of the big-headed turtle Platysternon megacephalum.</title>
        <authorList>
            <person name="Gong S."/>
        </authorList>
    </citation>
    <scope>NUCLEOTIDE SEQUENCE [LARGE SCALE GENOMIC DNA]</scope>
    <source>
        <strain evidence="1">DO16091913</strain>
        <tissue evidence="1">Muscle</tissue>
    </source>
</reference>
<protein>
    <submittedName>
        <fullName evidence="1">Protocadherin Fat 4</fullName>
    </submittedName>
</protein>
<name>A0A4D9FAE7_9SAUR</name>
<keyword evidence="2" id="KW-1185">Reference proteome</keyword>
<accession>A0A4D9FAE7</accession>
<organism evidence="1 2">
    <name type="scientific">Platysternon megacephalum</name>
    <name type="common">big-headed turtle</name>
    <dbReference type="NCBI Taxonomy" id="55544"/>
    <lineage>
        <taxon>Eukaryota</taxon>
        <taxon>Metazoa</taxon>
        <taxon>Chordata</taxon>
        <taxon>Craniata</taxon>
        <taxon>Vertebrata</taxon>
        <taxon>Euteleostomi</taxon>
        <taxon>Archelosauria</taxon>
        <taxon>Testudinata</taxon>
        <taxon>Testudines</taxon>
        <taxon>Cryptodira</taxon>
        <taxon>Durocryptodira</taxon>
        <taxon>Testudinoidea</taxon>
        <taxon>Platysternidae</taxon>
        <taxon>Platysternon</taxon>
    </lineage>
</organism>
<comment type="caution">
    <text evidence="1">The sequence shown here is derived from an EMBL/GenBank/DDBJ whole genome shotgun (WGS) entry which is preliminary data.</text>
</comment>